<evidence type="ECO:0000259" key="2">
    <source>
        <dbReference type="Pfam" id="PF00646"/>
    </source>
</evidence>
<evidence type="ECO:0000256" key="1">
    <source>
        <dbReference type="SAM" id="MobiDB-lite"/>
    </source>
</evidence>
<dbReference type="EMBL" id="CAJVCH010363398">
    <property type="protein sequence ID" value="CAG7816205.1"/>
    <property type="molecule type" value="Genomic_DNA"/>
</dbReference>
<feature type="region of interest" description="Disordered" evidence="1">
    <location>
        <begin position="1"/>
        <end position="23"/>
    </location>
</feature>
<evidence type="ECO:0000313" key="3">
    <source>
        <dbReference type="EMBL" id="CAG7816205.1"/>
    </source>
</evidence>
<keyword evidence="4" id="KW-1185">Reference proteome</keyword>
<feature type="region of interest" description="Disordered" evidence="1">
    <location>
        <begin position="139"/>
        <end position="182"/>
    </location>
</feature>
<comment type="caution">
    <text evidence="3">The sequence shown here is derived from an EMBL/GenBank/DDBJ whole genome shotgun (WGS) entry which is preliminary data.</text>
</comment>
<dbReference type="Pfam" id="PF00646">
    <property type="entry name" value="F-box"/>
    <property type="match status" value="1"/>
</dbReference>
<dbReference type="Proteomes" id="UP000708208">
    <property type="component" value="Unassembled WGS sequence"/>
</dbReference>
<reference evidence="3" key="1">
    <citation type="submission" date="2021-06" db="EMBL/GenBank/DDBJ databases">
        <authorList>
            <person name="Hodson N. C."/>
            <person name="Mongue J. A."/>
            <person name="Jaron S. K."/>
        </authorList>
    </citation>
    <scope>NUCLEOTIDE SEQUENCE</scope>
</reference>
<name>A0A8J2PI31_9HEXA</name>
<evidence type="ECO:0000313" key="4">
    <source>
        <dbReference type="Proteomes" id="UP000708208"/>
    </source>
</evidence>
<sequence length="463" mass="52939">MEGVSTKRGKLSERSSDSESGNDVIVGSPALDALMNHLVLKNTFEYLDTKNLLRFSLVNKLWCSTARSILRAKRRCLACIQGVNPCHELLRLNKTLLSSSDDHPFSGLGIRTCPPPKKGPGREEFRYIGSDYAQEYFSSSSSDEEDDVGQEGCDNLSDDSFHPESEDSEQLSEDEDFTTDESFTSTEYEFGENIYVNQRLGHKCIKGDLSKRYSVLLEKLNFRHFEIHWDRNSRCPAEWLISKILKDKGEILSELKVTRFPFSVPALGTYLGFERKDWLPKLKVLDLGSCVPSMEKNAKYDLIDAAPQLEKQLGLNRYHDLEYFLKNGRVSVMKHYDCFYPSNIANDHTQHVENSALMQFAMSNPKLTKFLFTGLFMLEETADTKKFIRDFVTILLDSATHTLEEMQMDQIHFILILQLNSLAQPLVELKKLNLGLSNNVDRRMGFSTLERFDWGCFCPEMSG</sequence>
<accession>A0A8J2PI31</accession>
<protein>
    <recommendedName>
        <fullName evidence="2">F-box domain-containing protein</fullName>
    </recommendedName>
</protein>
<dbReference type="AlphaFoldDB" id="A0A8J2PI31"/>
<dbReference type="InterPro" id="IPR001810">
    <property type="entry name" value="F-box_dom"/>
</dbReference>
<proteinExistence type="predicted"/>
<organism evidence="3 4">
    <name type="scientific">Allacma fusca</name>
    <dbReference type="NCBI Taxonomy" id="39272"/>
    <lineage>
        <taxon>Eukaryota</taxon>
        <taxon>Metazoa</taxon>
        <taxon>Ecdysozoa</taxon>
        <taxon>Arthropoda</taxon>
        <taxon>Hexapoda</taxon>
        <taxon>Collembola</taxon>
        <taxon>Symphypleona</taxon>
        <taxon>Sminthuridae</taxon>
        <taxon>Allacma</taxon>
    </lineage>
</organism>
<gene>
    <name evidence="3" type="ORF">AFUS01_LOCUS26834</name>
</gene>
<feature type="domain" description="F-box" evidence="2">
    <location>
        <begin position="38"/>
        <end position="68"/>
    </location>
</feature>
<feature type="compositionally biased region" description="Acidic residues" evidence="1">
    <location>
        <begin position="166"/>
        <end position="179"/>
    </location>
</feature>